<dbReference type="Gene3D" id="1.10.10.10">
    <property type="entry name" value="Winged helix-like DNA-binding domain superfamily/Winged helix DNA-binding domain"/>
    <property type="match status" value="1"/>
</dbReference>
<proteinExistence type="predicted"/>
<dbReference type="PROSITE" id="PS50995">
    <property type="entry name" value="HTH_MARR_2"/>
    <property type="match status" value="1"/>
</dbReference>
<dbReference type="NCBIfam" id="TIGR02337">
    <property type="entry name" value="HpaR"/>
    <property type="match status" value="1"/>
</dbReference>
<protein>
    <submittedName>
        <fullName evidence="2">Homoprotocatechuate degradation operon regulator HpaR</fullName>
    </submittedName>
</protein>
<reference evidence="2 3" key="1">
    <citation type="submission" date="2017-12" db="EMBL/GenBank/DDBJ databases">
        <authorList>
            <person name="Hurst M.R.H."/>
        </authorList>
    </citation>
    <scope>NUCLEOTIDE SEQUENCE [LARGE SCALE GENOMIC DNA]</scope>
    <source>
        <strain evidence="2 3">BM15</strain>
    </source>
</reference>
<organism evidence="2 3">
    <name type="scientific">Paracoccus tegillarcae</name>
    <dbReference type="NCBI Taxonomy" id="1529068"/>
    <lineage>
        <taxon>Bacteria</taxon>
        <taxon>Pseudomonadati</taxon>
        <taxon>Pseudomonadota</taxon>
        <taxon>Alphaproteobacteria</taxon>
        <taxon>Rhodobacterales</taxon>
        <taxon>Paracoccaceae</taxon>
        <taxon>Paracoccus</taxon>
    </lineage>
</organism>
<dbReference type="GO" id="GO:0003677">
    <property type="term" value="F:DNA binding"/>
    <property type="evidence" value="ECO:0007669"/>
    <property type="project" value="InterPro"/>
</dbReference>
<dbReference type="EMBL" id="CP025408">
    <property type="protein sequence ID" value="AUH35435.1"/>
    <property type="molecule type" value="Genomic_DNA"/>
</dbReference>
<dbReference type="GO" id="GO:0006950">
    <property type="term" value="P:response to stress"/>
    <property type="evidence" value="ECO:0007669"/>
    <property type="project" value="TreeGrafter"/>
</dbReference>
<dbReference type="PRINTS" id="PR00598">
    <property type="entry name" value="HTHMARR"/>
</dbReference>
<dbReference type="InterPro" id="IPR036390">
    <property type="entry name" value="WH_DNA-bd_sf"/>
</dbReference>
<dbReference type="Proteomes" id="UP000233742">
    <property type="component" value="Chromosome"/>
</dbReference>
<dbReference type="Pfam" id="PF01047">
    <property type="entry name" value="MarR"/>
    <property type="match status" value="1"/>
</dbReference>
<evidence type="ECO:0000259" key="1">
    <source>
        <dbReference type="PROSITE" id="PS50995"/>
    </source>
</evidence>
<dbReference type="InterPro" id="IPR039422">
    <property type="entry name" value="MarR/SlyA-like"/>
</dbReference>
<feature type="domain" description="HTH marR-type" evidence="1">
    <location>
        <begin position="11"/>
        <end position="143"/>
    </location>
</feature>
<dbReference type="AlphaFoldDB" id="A0A2K9EUG3"/>
<dbReference type="InterPro" id="IPR012712">
    <property type="entry name" value="HpaR/FarR"/>
</dbReference>
<name>A0A2K9EUG3_9RHOB</name>
<evidence type="ECO:0000313" key="2">
    <source>
        <dbReference type="EMBL" id="AUH35435.1"/>
    </source>
</evidence>
<dbReference type="OrthoDB" id="8588347at2"/>
<dbReference type="SMART" id="SM00347">
    <property type="entry name" value="HTH_MARR"/>
    <property type="match status" value="1"/>
</dbReference>
<accession>A0A2K9EUG3</accession>
<dbReference type="PANTHER" id="PTHR33164">
    <property type="entry name" value="TRANSCRIPTIONAL REGULATOR, MARR FAMILY"/>
    <property type="match status" value="1"/>
</dbReference>
<gene>
    <name evidence="2" type="primary">hpaR</name>
    <name evidence="2" type="ORF">CUV01_13315</name>
</gene>
<keyword evidence="3" id="KW-1185">Reference proteome</keyword>
<dbReference type="KEGG" id="paro:CUV01_13315"/>
<dbReference type="SUPFAM" id="SSF46785">
    <property type="entry name" value="Winged helix' DNA-binding domain"/>
    <property type="match status" value="1"/>
</dbReference>
<dbReference type="InterPro" id="IPR036388">
    <property type="entry name" value="WH-like_DNA-bd_sf"/>
</dbReference>
<dbReference type="GO" id="GO:0045892">
    <property type="term" value="P:negative regulation of DNA-templated transcription"/>
    <property type="evidence" value="ECO:0007669"/>
    <property type="project" value="InterPro"/>
</dbReference>
<sequence length="145" mass="16431">MKPSTELPTTARSLPIALMRAREKVMAPIREMLAHSGITEQQWRILRVLSEHGDQEASKLAERASLLLPSQTRILQSMLEKGYVTRTASETDRRRQTIGITPKGQAIIKENLPQAIAISDRFRQALGPARYDLLLDCLEELEERL</sequence>
<dbReference type="InterPro" id="IPR000835">
    <property type="entry name" value="HTH_MarR-typ"/>
</dbReference>
<dbReference type="PANTHER" id="PTHR33164:SF13">
    <property type="entry name" value="4-HYDROXYPHENYLACETATE CATABOLISM PROTEIN"/>
    <property type="match status" value="1"/>
</dbReference>
<evidence type="ECO:0000313" key="3">
    <source>
        <dbReference type="Proteomes" id="UP000233742"/>
    </source>
</evidence>
<dbReference type="GO" id="GO:0003700">
    <property type="term" value="F:DNA-binding transcription factor activity"/>
    <property type="evidence" value="ECO:0007669"/>
    <property type="project" value="InterPro"/>
</dbReference>